<evidence type="ECO:0000256" key="1">
    <source>
        <dbReference type="ARBA" id="ARBA00022737"/>
    </source>
</evidence>
<evidence type="ECO:0000259" key="3">
    <source>
        <dbReference type="Pfam" id="PF24883"/>
    </source>
</evidence>
<dbReference type="Proteomes" id="UP001444661">
    <property type="component" value="Unassembled WGS sequence"/>
</dbReference>
<dbReference type="EMBL" id="JAQQWK010000010">
    <property type="protein sequence ID" value="KAK8029449.1"/>
    <property type="molecule type" value="Genomic_DNA"/>
</dbReference>
<feature type="compositionally biased region" description="Basic and acidic residues" evidence="2">
    <location>
        <begin position="202"/>
        <end position="220"/>
    </location>
</feature>
<accession>A0ABR1SC96</accession>
<dbReference type="InterPro" id="IPR056884">
    <property type="entry name" value="NPHP3-like_N"/>
</dbReference>
<dbReference type="Gene3D" id="3.40.50.300">
    <property type="entry name" value="P-loop containing nucleotide triphosphate hydrolases"/>
    <property type="match status" value="1"/>
</dbReference>
<keyword evidence="5" id="KW-1185">Reference proteome</keyword>
<dbReference type="InterPro" id="IPR027417">
    <property type="entry name" value="P-loop_NTPase"/>
</dbReference>
<dbReference type="PANTHER" id="PTHR10039">
    <property type="entry name" value="AMELOGENIN"/>
    <property type="match status" value="1"/>
</dbReference>
<comment type="caution">
    <text evidence="4">The sequence shown here is derived from an EMBL/GenBank/DDBJ whole genome shotgun (WGS) entry which is preliminary data.</text>
</comment>
<name>A0ABR1SC96_9PEZI</name>
<evidence type="ECO:0000256" key="2">
    <source>
        <dbReference type="SAM" id="MobiDB-lite"/>
    </source>
</evidence>
<reference evidence="4 5" key="1">
    <citation type="submission" date="2023-01" db="EMBL/GenBank/DDBJ databases">
        <title>Analysis of 21 Apiospora genomes using comparative genomics revels a genus with tremendous synthesis potential of carbohydrate active enzymes and secondary metabolites.</title>
        <authorList>
            <person name="Sorensen T."/>
        </authorList>
    </citation>
    <scope>NUCLEOTIDE SEQUENCE [LARGE SCALE GENOMIC DNA]</scope>
    <source>
        <strain evidence="4 5">CBS 33761</strain>
    </source>
</reference>
<evidence type="ECO:0000313" key="4">
    <source>
        <dbReference type="EMBL" id="KAK8029449.1"/>
    </source>
</evidence>
<feature type="region of interest" description="Disordered" evidence="2">
    <location>
        <begin position="189"/>
        <end position="220"/>
    </location>
</feature>
<feature type="region of interest" description="Disordered" evidence="2">
    <location>
        <begin position="437"/>
        <end position="456"/>
    </location>
</feature>
<sequence>MFARVRLFNANNTACLCSLVFHAINAQHDDIDFAHPDTYDWLFNTTEFRDWRDPASFPNHNGVLWIKGKPSAGKSTLMKHAYLRYQNDFFRDHLIVSHFFNAQGETLEKTPLGMLRSIVYQLLQNDNALSDRFAPSLREKQRTSREGDWQWRPSELKGLIRSVVQQPRSRPLFLVDALDECDESEANVALPDLPLEPPLPKHPNEESPRIDGRKSPDHQNDIDKYIGEKLQLRDAEMEAEIKRRADGVFLWVVIVVSLLNKAYDEGRVEAMRKTLEEVPSSLEGIFNTILGKDVADMTETVLILQWVLLSRRPLKPLEVFDAVVKTSPPTIDLVQRTLTPQELLDVVVRKTPHTIDIDVVRRRIITASNGLVEIRTGNSDDLRDYKLITKGLNSGSYATGATGMDGYQQLPALALAEHRSIKSSRAVYRSSSIATTPPSFSFTSRRKRRQGPHGLPKLVSTIASDGSNFEPDRVQPLLESIIAAKPDKEIWGQVYQIIAEATSPSNDSPFSPTDPEVPKYNQLRELIGTSEIRRWCVERRAWSLSADSHQSGLTSMIMAMLGLVYSDSKYKERVEKLGVRSLVKLAGQTNVRDAAVPFDAVHAGLGSKRSRADASAESHPAERAIFQGRKANRDDSPDTRNAKMAKLGMCREEVLGELSNRVDQLRGEVWLELNTHMDQLEAVLRVELRDETHLGLPDDGFDLDEDAFELARKKFPCFAQHFSKP</sequence>
<organism evidence="4 5">
    <name type="scientific">Apiospora rasikravindrae</name>
    <dbReference type="NCBI Taxonomy" id="990691"/>
    <lineage>
        <taxon>Eukaryota</taxon>
        <taxon>Fungi</taxon>
        <taxon>Dikarya</taxon>
        <taxon>Ascomycota</taxon>
        <taxon>Pezizomycotina</taxon>
        <taxon>Sordariomycetes</taxon>
        <taxon>Xylariomycetidae</taxon>
        <taxon>Amphisphaeriales</taxon>
        <taxon>Apiosporaceae</taxon>
        <taxon>Apiospora</taxon>
    </lineage>
</organism>
<evidence type="ECO:0000313" key="5">
    <source>
        <dbReference type="Proteomes" id="UP001444661"/>
    </source>
</evidence>
<gene>
    <name evidence="4" type="ORF">PG993_010740</name>
</gene>
<dbReference type="PANTHER" id="PTHR10039:SF5">
    <property type="entry name" value="NACHT DOMAIN-CONTAINING PROTEIN"/>
    <property type="match status" value="1"/>
</dbReference>
<dbReference type="Pfam" id="PF24883">
    <property type="entry name" value="NPHP3_N"/>
    <property type="match status" value="1"/>
</dbReference>
<proteinExistence type="predicted"/>
<keyword evidence="1" id="KW-0677">Repeat</keyword>
<feature type="domain" description="Nephrocystin 3-like N-terminal" evidence="3">
    <location>
        <begin position="37"/>
        <end position="186"/>
    </location>
</feature>
<protein>
    <recommendedName>
        <fullName evidence="3">Nephrocystin 3-like N-terminal domain-containing protein</fullName>
    </recommendedName>
</protein>